<dbReference type="GeneID" id="55809588"/>
<evidence type="ECO:0000313" key="2">
    <source>
        <dbReference type="Proteomes" id="UP000258215"/>
    </source>
</evidence>
<keyword evidence="2" id="KW-1185">Reference proteome</keyword>
<evidence type="ECO:0000313" key="1">
    <source>
        <dbReference type="EMBL" id="AVZ45075.1"/>
    </source>
</evidence>
<dbReference type="RefSeq" id="YP_009880340.1">
    <property type="nucleotide sequence ID" value="NC_049433.1"/>
</dbReference>
<reference evidence="2" key="1">
    <citation type="submission" date="2018-01" db="EMBL/GenBank/DDBJ databases">
        <authorList>
            <person name="van Mierlo J.T."/>
            <person name="Hagens S."/>
            <person name="Witte S."/>
            <person name="Klamert S."/>
            <person name="van de Straat L."/>
        </authorList>
    </citation>
    <scope>NUCLEOTIDE SEQUENCE [LARGE SCALE GENOMIC DNA]</scope>
</reference>
<dbReference type="KEGG" id="vg:55809588"/>
<organism evidence="1 2">
    <name type="scientific">Escherichia phage EP75</name>
    <dbReference type="NCBI Taxonomy" id="2070200"/>
    <lineage>
        <taxon>Viruses</taxon>
        <taxon>Duplodnaviria</taxon>
        <taxon>Heunggongvirae</taxon>
        <taxon>Uroviricota</taxon>
        <taxon>Caudoviricetes</taxon>
        <taxon>Pantevenvirales</taxon>
        <taxon>Ackermannviridae</taxon>
        <taxon>Cvivirinae</taxon>
        <taxon>Kuttervirus</taxon>
        <taxon>Kuttervirus EP75</taxon>
    </lineage>
</organism>
<dbReference type="Pfam" id="PF03420">
    <property type="entry name" value="Peptidase_S77"/>
    <property type="match status" value="1"/>
</dbReference>
<sequence length="222" mass="24496">MMKLLREITAIGKDLQIGEATTSTGGKAMFIEGPFVMCNQVNRNGRNYDLQKVGIPAVEAYDKEYIQDRRAIGEVTHPDYPFPNLVEAALKTESLRWEGTNAIGRARILNTPKGQIIRALAEADFNLAVSTRGLGETKSVNGYDDVQPGFMLTAVDAVDRPSGQVCYVKAVSESVEWQLDEASGIWMPRDVKGKVVDQLVKANIQVEDDFLRRLDAALNHLG</sequence>
<protein>
    <submittedName>
        <fullName evidence="1">Putative prohead protease</fullName>
    </submittedName>
</protein>
<dbReference type="EMBL" id="MG748547">
    <property type="protein sequence ID" value="AVZ45075.1"/>
    <property type="molecule type" value="Genomic_DNA"/>
</dbReference>
<accession>A0A2Z3DMQ9</accession>
<dbReference type="GO" id="GO:0008233">
    <property type="term" value="F:peptidase activity"/>
    <property type="evidence" value="ECO:0007669"/>
    <property type="project" value="UniProtKB-KW"/>
</dbReference>
<proteinExistence type="predicted"/>
<keyword evidence="1" id="KW-0378">Hydrolase</keyword>
<name>A0A2Z3DMQ9_9CAUD</name>
<dbReference type="InterPro" id="IPR005082">
    <property type="entry name" value="Peptidase_U9_T4_prohead"/>
</dbReference>
<keyword evidence="1" id="KW-0645">Protease</keyword>
<dbReference type="GO" id="GO:0006508">
    <property type="term" value="P:proteolysis"/>
    <property type="evidence" value="ECO:0007669"/>
    <property type="project" value="UniProtKB-KW"/>
</dbReference>
<dbReference type="Proteomes" id="UP000258215">
    <property type="component" value="Segment"/>
</dbReference>